<evidence type="ECO:0000256" key="2">
    <source>
        <dbReference type="ARBA" id="ARBA00022679"/>
    </source>
</evidence>
<dbReference type="Proteomes" id="UP001192346">
    <property type="component" value="Unassembled WGS sequence"/>
</dbReference>
<feature type="transmembrane region" description="Helical" evidence="5">
    <location>
        <begin position="131"/>
        <end position="154"/>
    </location>
</feature>
<comment type="caution">
    <text evidence="6">The sequence shown here is derived from an EMBL/GenBank/DDBJ whole genome shotgun (WGS) entry which is preliminary data.</text>
</comment>
<sequence>MKTKISKQKNNEKKISKKNIILSINKIFKKKYLNWSFLILISLSILFSLIHMINLYLNKNIYQLKFYHFFSFSKYNIFLILFIIINEIYNKKRSKIINILSFSVMINILINTLFLRSFIRDWNLYSSVNNTLFFNLIIYYLEYIIIPICFLFFYFNNKFQVYKKILICPIFISTLYIVFLFLLFKIFETESTKKFLEEQLINPYDKKNLFFSYLKIILSFIILSFSIFCFKKTKKHFLIRLFLLFLTLIIISIMPYNKREWAHAKKVILNTKTMGTGLFPETQEISEYFQNVSDLKPEELKKNKDKILELGSGCGNITQYLINKFGLENIICIEINKDLCNELQKRFPGIKVINGNAANFEELISQENIENKNIKGIVSTLPIGIFEKNDFQKIKNSIEKIVQENNIKYMNYRFKFFEKEEREMNKIKKNNNFVFITEMIMPVSVYTYIKK</sequence>
<keyword evidence="1" id="KW-0489">Methyltransferase</keyword>
<organism evidence="6 7">
    <name type="scientific">Texas Phoenix palm phytoplasma</name>
    <dbReference type="NCBI Taxonomy" id="176709"/>
    <lineage>
        <taxon>Bacteria</taxon>
        <taxon>Bacillati</taxon>
        <taxon>Mycoplasmatota</taxon>
        <taxon>Mollicutes</taxon>
        <taxon>Acholeplasmatales</taxon>
        <taxon>Acholeplasmataceae</taxon>
        <taxon>Candidatus Phytoplasma</taxon>
        <taxon>16SrIV (Coconut lethal yellows group)</taxon>
    </lineage>
</organism>
<dbReference type="Gene3D" id="3.40.50.150">
    <property type="entry name" value="Vaccinia Virus protein VP39"/>
    <property type="match status" value="1"/>
</dbReference>
<feature type="transmembrane region" description="Helical" evidence="5">
    <location>
        <begin position="237"/>
        <end position="256"/>
    </location>
</feature>
<name>A0ABS5BHZ2_9MOLU</name>
<keyword evidence="7" id="KW-1185">Reference proteome</keyword>
<feature type="transmembrane region" description="Helical" evidence="5">
    <location>
        <begin position="166"/>
        <end position="187"/>
    </location>
</feature>
<evidence type="ECO:0000256" key="4">
    <source>
        <dbReference type="ARBA" id="ARBA00022884"/>
    </source>
</evidence>
<keyword evidence="5" id="KW-0812">Transmembrane</keyword>
<reference evidence="6" key="1">
    <citation type="submission" date="2019-10" db="EMBL/GenBank/DDBJ databases">
        <title>Whole Genome Sequencing and Characterization of Texas Phoenix Palm Decline Phytoplasma Belongs to Lethal Yellowing (16SrIV) Group.</title>
        <authorList>
            <person name="Bao M."/>
        </authorList>
    </citation>
    <scope>NUCLEOTIDE SEQUENCE [LARGE SCALE GENOMIC DNA]</scope>
    <source>
        <strain evidence="6">ACPD</strain>
    </source>
</reference>
<dbReference type="InterPro" id="IPR001737">
    <property type="entry name" value="KsgA/Erm"/>
</dbReference>
<keyword evidence="4" id="KW-0694">RNA-binding</keyword>
<keyword evidence="5" id="KW-0472">Membrane</keyword>
<dbReference type="EMBL" id="VBRA02000002">
    <property type="protein sequence ID" value="MBP3059196.1"/>
    <property type="molecule type" value="Genomic_DNA"/>
</dbReference>
<dbReference type="InterPro" id="IPR029063">
    <property type="entry name" value="SAM-dependent_MTases_sf"/>
</dbReference>
<dbReference type="SUPFAM" id="SSF53335">
    <property type="entry name" value="S-adenosyl-L-methionine-dependent methyltransferases"/>
    <property type="match status" value="1"/>
</dbReference>
<feature type="transmembrane region" description="Helical" evidence="5">
    <location>
        <begin position="97"/>
        <end position="119"/>
    </location>
</feature>
<proteinExistence type="predicted"/>
<dbReference type="Pfam" id="PF00398">
    <property type="entry name" value="RrnaAD"/>
    <property type="match status" value="1"/>
</dbReference>
<feature type="transmembrane region" description="Helical" evidence="5">
    <location>
        <begin position="66"/>
        <end position="85"/>
    </location>
</feature>
<keyword evidence="5" id="KW-1133">Transmembrane helix</keyword>
<evidence type="ECO:0000313" key="7">
    <source>
        <dbReference type="Proteomes" id="UP001192346"/>
    </source>
</evidence>
<accession>A0ABS5BHZ2</accession>
<evidence type="ECO:0008006" key="8">
    <source>
        <dbReference type="Google" id="ProtNLM"/>
    </source>
</evidence>
<dbReference type="RefSeq" id="WP_138107766.1">
    <property type="nucleotide sequence ID" value="NZ_VBRA02000002.1"/>
</dbReference>
<evidence type="ECO:0000256" key="3">
    <source>
        <dbReference type="ARBA" id="ARBA00022691"/>
    </source>
</evidence>
<feature type="transmembrane region" description="Helical" evidence="5">
    <location>
        <begin position="210"/>
        <end position="230"/>
    </location>
</feature>
<keyword evidence="2" id="KW-0808">Transferase</keyword>
<dbReference type="CDD" id="cd02440">
    <property type="entry name" value="AdoMet_MTases"/>
    <property type="match status" value="1"/>
</dbReference>
<feature type="transmembrane region" description="Helical" evidence="5">
    <location>
        <begin position="32"/>
        <end position="54"/>
    </location>
</feature>
<keyword evidence="3" id="KW-0949">S-adenosyl-L-methionine</keyword>
<evidence type="ECO:0000313" key="6">
    <source>
        <dbReference type="EMBL" id="MBP3059196.1"/>
    </source>
</evidence>
<gene>
    <name evidence="6" type="ORF">FEF22_000115</name>
</gene>
<protein>
    <recommendedName>
        <fullName evidence="8">Dimethyladenosine transferase</fullName>
    </recommendedName>
</protein>
<evidence type="ECO:0000256" key="1">
    <source>
        <dbReference type="ARBA" id="ARBA00022603"/>
    </source>
</evidence>
<evidence type="ECO:0000256" key="5">
    <source>
        <dbReference type="SAM" id="Phobius"/>
    </source>
</evidence>